<dbReference type="PATRIC" id="fig|189381.10.peg.3239"/>
<name>A0A0J5VFB0_9BACI</name>
<organism evidence="3 4">
    <name type="scientific">Rossellomorea marisflavi</name>
    <dbReference type="NCBI Taxonomy" id="189381"/>
    <lineage>
        <taxon>Bacteria</taxon>
        <taxon>Bacillati</taxon>
        <taxon>Bacillota</taxon>
        <taxon>Bacilli</taxon>
        <taxon>Bacillales</taxon>
        <taxon>Bacillaceae</taxon>
        <taxon>Rossellomorea</taxon>
    </lineage>
</organism>
<dbReference type="PANTHER" id="PTHR41335">
    <property type="entry name" value="MEMBRANE PROTEIN-RELATED"/>
    <property type="match status" value="1"/>
</dbReference>
<keyword evidence="2" id="KW-0472">Membrane</keyword>
<dbReference type="GO" id="GO:0005886">
    <property type="term" value="C:plasma membrane"/>
    <property type="evidence" value="ECO:0007669"/>
    <property type="project" value="InterPro"/>
</dbReference>
<reference evidence="4" key="1">
    <citation type="submission" date="2016-01" db="EMBL/GenBank/DDBJ databases">
        <title>Whole genome sequencing of Bhargavaea cecembensis T14.</title>
        <authorList>
            <person name="Hong K.W."/>
        </authorList>
    </citation>
    <scope>NUCLEOTIDE SEQUENCE [LARGE SCALE GENOMIC DNA]</scope>
    <source>
        <strain evidence="4">M19</strain>
    </source>
</reference>
<feature type="transmembrane region" description="Helical" evidence="2">
    <location>
        <begin position="41"/>
        <end position="66"/>
    </location>
</feature>
<feature type="compositionally biased region" description="Basic and acidic residues" evidence="1">
    <location>
        <begin position="85"/>
        <end position="105"/>
    </location>
</feature>
<feature type="region of interest" description="Disordered" evidence="1">
    <location>
        <begin position="85"/>
        <end position="114"/>
    </location>
</feature>
<keyword evidence="2" id="KW-0812">Transmembrane</keyword>
<dbReference type="EMBL" id="LQQY01000047">
    <property type="protein sequence ID" value="KZE43510.1"/>
    <property type="molecule type" value="Genomic_DNA"/>
</dbReference>
<keyword evidence="2" id="KW-1133">Transmembrane helix</keyword>
<dbReference type="PANTHER" id="PTHR41335:SF1">
    <property type="entry name" value="MEMBRANE PROTEIN"/>
    <property type="match status" value="1"/>
</dbReference>
<sequence length="114" mass="12926">MKFQWTLLLGIVFALIVSIFAVINVDPVTVNYLFGEADWPLILVILGSVFMGGIIIGSVGLFRLFVVQRQVKALEKENMTLREQIERTRDQQRLDSQDTSLKKQAPDSIQETSE</sequence>
<evidence type="ECO:0000313" key="3">
    <source>
        <dbReference type="EMBL" id="KZE43510.1"/>
    </source>
</evidence>
<evidence type="ECO:0000256" key="2">
    <source>
        <dbReference type="SAM" id="Phobius"/>
    </source>
</evidence>
<protein>
    <submittedName>
        <fullName evidence="3">Uncharacterized protein</fullName>
    </submittedName>
</protein>
<dbReference type="Pfam" id="PF06305">
    <property type="entry name" value="LapA_dom"/>
    <property type="match status" value="1"/>
</dbReference>
<accession>A0A0J5VFB0</accession>
<dbReference type="InterPro" id="IPR010445">
    <property type="entry name" value="LapA_dom"/>
</dbReference>
<dbReference type="RefSeq" id="WP_048006209.1">
    <property type="nucleotide sequence ID" value="NZ_CP047095.1"/>
</dbReference>
<dbReference type="OrthoDB" id="2990728at2"/>
<comment type="caution">
    <text evidence="3">The sequence shown here is derived from an EMBL/GenBank/DDBJ whole genome shotgun (WGS) entry which is preliminary data.</text>
</comment>
<dbReference type="AlphaFoldDB" id="A0A0J5VFB0"/>
<dbReference type="Proteomes" id="UP000076510">
    <property type="component" value="Unassembled WGS sequence"/>
</dbReference>
<evidence type="ECO:0000256" key="1">
    <source>
        <dbReference type="SAM" id="MobiDB-lite"/>
    </source>
</evidence>
<proteinExistence type="predicted"/>
<evidence type="ECO:0000313" key="4">
    <source>
        <dbReference type="Proteomes" id="UP000076510"/>
    </source>
</evidence>
<gene>
    <name evidence="3" type="ORF">AV649_09895</name>
</gene>